<feature type="transmembrane region" description="Helical" evidence="1">
    <location>
        <begin position="45"/>
        <end position="67"/>
    </location>
</feature>
<feature type="transmembrane region" description="Helical" evidence="1">
    <location>
        <begin position="231"/>
        <end position="252"/>
    </location>
</feature>
<keyword evidence="1" id="KW-0472">Membrane</keyword>
<feature type="transmembrane region" description="Helical" evidence="1">
    <location>
        <begin position="155"/>
        <end position="174"/>
    </location>
</feature>
<sequence>MKAGEYHNTPENTGLPQAIKEVLEVRRAVAAYGWRDVKIRYIRTYLGWGWLLLPAVLLLLPVLLLQARFGMKDQELSQWVTVLSGHILSAGLMQQIAPLWINNKHFLLKIRLPVLFMPISRLVVMLPEWILYSIILTGLGVYLDLPAGSIALQWFVFQLFWVFGFSMGVIFCAISSRFRDVIHAVPVVIQGQLLLIVLYMIHSAEFQAFSWLEWLPPVLFINLLKNHESSVLIVLTSISILSFAYVSAFVFVKLSKNALERI</sequence>
<keyword evidence="1" id="KW-1133">Transmembrane helix</keyword>
<keyword evidence="1" id="KW-0812">Transmembrane</keyword>
<evidence type="ECO:0008006" key="4">
    <source>
        <dbReference type="Google" id="ProtNLM"/>
    </source>
</evidence>
<evidence type="ECO:0000313" key="2">
    <source>
        <dbReference type="EMBL" id="GCD77740.1"/>
    </source>
</evidence>
<dbReference type="Proteomes" id="UP000286715">
    <property type="component" value="Unassembled WGS sequence"/>
</dbReference>
<dbReference type="AlphaFoldDB" id="A0A401XL76"/>
<evidence type="ECO:0000313" key="3">
    <source>
        <dbReference type="Proteomes" id="UP000286715"/>
    </source>
</evidence>
<protein>
    <recommendedName>
        <fullName evidence="4">ABC-2 type transporter domain-containing protein</fullName>
    </recommendedName>
</protein>
<dbReference type="EMBL" id="BHZE01000010">
    <property type="protein sequence ID" value="GCD77740.1"/>
    <property type="molecule type" value="Genomic_DNA"/>
</dbReference>
<feature type="transmembrane region" description="Helical" evidence="1">
    <location>
        <begin position="79"/>
        <end position="101"/>
    </location>
</feature>
<name>A0A401XL76_9FLAO</name>
<dbReference type="OrthoDB" id="9786910at2"/>
<feature type="transmembrane region" description="Helical" evidence="1">
    <location>
        <begin position="122"/>
        <end position="143"/>
    </location>
</feature>
<gene>
    <name evidence="2" type="ORF">JCM31826_12220</name>
</gene>
<accession>A0A401XL76</accession>
<feature type="transmembrane region" description="Helical" evidence="1">
    <location>
        <begin position="181"/>
        <end position="201"/>
    </location>
</feature>
<keyword evidence="3" id="KW-1185">Reference proteome</keyword>
<organism evidence="2 3">
    <name type="scientific">Thermaurantimonas aggregans</name>
    <dbReference type="NCBI Taxonomy" id="2173829"/>
    <lineage>
        <taxon>Bacteria</taxon>
        <taxon>Pseudomonadati</taxon>
        <taxon>Bacteroidota</taxon>
        <taxon>Flavobacteriia</taxon>
        <taxon>Flavobacteriales</taxon>
        <taxon>Schleiferiaceae</taxon>
        <taxon>Thermaurantimonas</taxon>
    </lineage>
</organism>
<proteinExistence type="predicted"/>
<comment type="caution">
    <text evidence="2">The sequence shown here is derived from an EMBL/GenBank/DDBJ whole genome shotgun (WGS) entry which is preliminary data.</text>
</comment>
<evidence type="ECO:0000256" key="1">
    <source>
        <dbReference type="SAM" id="Phobius"/>
    </source>
</evidence>
<dbReference type="RefSeq" id="WP_124397805.1">
    <property type="nucleotide sequence ID" value="NZ_BHZE01000010.1"/>
</dbReference>
<reference evidence="2 3" key="1">
    <citation type="submission" date="2018-11" db="EMBL/GenBank/DDBJ databases">
        <title>Schleiferia aggregans sp. nov., a moderately thermophilic heterotrophic bacterium isolated from microbial mats at a terrestrial hot spring.</title>
        <authorList>
            <person name="Iino T."/>
            <person name="Ohkuma M."/>
            <person name="Haruta S."/>
        </authorList>
    </citation>
    <scope>NUCLEOTIDE SEQUENCE [LARGE SCALE GENOMIC DNA]</scope>
    <source>
        <strain evidence="2 3">LA</strain>
    </source>
</reference>